<feature type="coiled-coil region" evidence="1">
    <location>
        <begin position="308"/>
        <end position="342"/>
    </location>
</feature>
<protein>
    <submittedName>
        <fullName evidence="2">Uncharacterized protein</fullName>
    </submittedName>
</protein>
<reference evidence="2" key="1">
    <citation type="submission" date="2025-08" db="UniProtKB">
        <authorList>
            <consortium name="Ensembl"/>
        </authorList>
    </citation>
    <scope>IDENTIFICATION</scope>
</reference>
<evidence type="ECO:0000313" key="2">
    <source>
        <dbReference type="Ensembl" id="ENSVKKP00000028634.1"/>
    </source>
</evidence>
<dbReference type="AlphaFoldDB" id="A0A8D2LW36"/>
<dbReference type="Proteomes" id="UP000694545">
    <property type="component" value="Unplaced"/>
</dbReference>
<dbReference type="Ensembl" id="ENSVKKT00000029318.1">
    <property type="protein sequence ID" value="ENSVKKP00000028634.1"/>
    <property type="gene ID" value="ENSVKKG00000018498.1"/>
</dbReference>
<evidence type="ECO:0000313" key="3">
    <source>
        <dbReference type="Proteomes" id="UP000694545"/>
    </source>
</evidence>
<keyword evidence="3" id="KW-1185">Reference proteome</keyword>
<organism evidence="2 3">
    <name type="scientific">Varanus komodoensis</name>
    <name type="common">Komodo dragon</name>
    <dbReference type="NCBI Taxonomy" id="61221"/>
    <lineage>
        <taxon>Eukaryota</taxon>
        <taxon>Metazoa</taxon>
        <taxon>Chordata</taxon>
        <taxon>Craniata</taxon>
        <taxon>Vertebrata</taxon>
        <taxon>Euteleostomi</taxon>
        <taxon>Lepidosauria</taxon>
        <taxon>Squamata</taxon>
        <taxon>Bifurcata</taxon>
        <taxon>Unidentata</taxon>
        <taxon>Episquamata</taxon>
        <taxon>Toxicofera</taxon>
        <taxon>Anguimorpha</taxon>
        <taxon>Paleoanguimorpha</taxon>
        <taxon>Varanoidea</taxon>
        <taxon>Varanidae</taxon>
        <taxon>Varanus</taxon>
    </lineage>
</organism>
<sequence length="383" mass="44573">MASWIWPTGLSLRTHDLDRESSNYGPQAGSGPPCPFIWATPQILDSPRLHPHLRPPPPALPCALGQRLAHTEIVLDSLKKNNLRVSKPLPCSVRPLLPRRTHLPLPHLALLCVHAHVPHSRPLTSLLQESEIQLLQDAKRFTAVIEQQQQELEKAEQFPEGSTSELSKLRQQYLRYINEYNAIQDREFEIQYKLNSLLEDKNLLEKEYHRIPKASEAEKKMKALRESCEEIRRETTHRRQEIRALKEDLSSRQKHLTKDQKELDELFRKQEEIKDELVRLQAIPIQLGKDMEKLNRRIQYVFSCSLFDKKLEAKSEELMEEKEDVMKEVDGKKALLESKEREFITFTKMHEMNKENEGSGIAERCLVTLVLHLLSMGKVQDEQ</sequence>
<reference evidence="2" key="2">
    <citation type="submission" date="2025-09" db="UniProtKB">
        <authorList>
            <consortium name="Ensembl"/>
        </authorList>
    </citation>
    <scope>IDENTIFICATION</scope>
</reference>
<feature type="coiled-coil region" evidence="1">
    <location>
        <begin position="214"/>
        <end position="283"/>
    </location>
</feature>
<evidence type="ECO:0000256" key="1">
    <source>
        <dbReference type="SAM" id="Coils"/>
    </source>
</evidence>
<name>A0A8D2LW36_VARKO</name>
<accession>A0A8D2LW36</accession>
<proteinExistence type="predicted"/>
<keyword evidence="1" id="KW-0175">Coiled coil</keyword>
<feature type="coiled-coil region" evidence="1">
    <location>
        <begin position="138"/>
        <end position="186"/>
    </location>
</feature>